<keyword evidence="1" id="KW-0812">Transmembrane</keyword>
<dbReference type="Gene3D" id="1.20.144.10">
    <property type="entry name" value="Phosphatidic acid phosphatase type 2/haloperoxidase"/>
    <property type="match status" value="1"/>
</dbReference>
<name>A0A2S5BBG8_9BASI</name>
<dbReference type="Proteomes" id="UP000237144">
    <property type="component" value="Unassembled WGS sequence"/>
</dbReference>
<keyword evidence="1" id="KW-1133">Transmembrane helix</keyword>
<dbReference type="AlphaFoldDB" id="A0A2S5BBG8"/>
<sequence>MVVRALWLYTLQNTQFVVTGLTAYFILRIRTAHSLWFGAGSLVAAFTAKALKRCIRQPRPVGAKKYEKTYGMPSTHSSSIAFFGAYLSLSSILLPLHPRVTALLPFWNRFSSAAASALGPGAVQSSFWTYFAGAWGQRAIRLGLAAFFLAGSASVCWSRVRLGHHTSAQVIAGATLGSTIALVWISMWLGLDGWSALLGRDLVGLVGGRAVPRVLVQGVKVPALQWERAAEQAGLVALDAWQTRDWDRLNAIRDVSIPHWRASKEL</sequence>
<feature type="transmembrane region" description="Helical" evidence="1">
    <location>
        <begin position="170"/>
        <end position="191"/>
    </location>
</feature>
<feature type="transmembrane region" description="Helical" evidence="1">
    <location>
        <begin position="139"/>
        <end position="158"/>
    </location>
</feature>
<evidence type="ECO:0000313" key="3">
    <source>
        <dbReference type="Proteomes" id="UP000237144"/>
    </source>
</evidence>
<feature type="transmembrane region" description="Helical" evidence="1">
    <location>
        <begin position="34"/>
        <end position="51"/>
    </location>
</feature>
<evidence type="ECO:0000313" key="2">
    <source>
        <dbReference type="EMBL" id="POY74110.1"/>
    </source>
</evidence>
<dbReference type="OrthoDB" id="302705at2759"/>
<comment type="caution">
    <text evidence="2">The sequence shown here is derived from an EMBL/GenBank/DDBJ whole genome shotgun (WGS) entry which is preliminary data.</text>
</comment>
<keyword evidence="3" id="KW-1185">Reference proteome</keyword>
<organism evidence="2 3">
    <name type="scientific">Rhodotorula taiwanensis</name>
    <dbReference type="NCBI Taxonomy" id="741276"/>
    <lineage>
        <taxon>Eukaryota</taxon>
        <taxon>Fungi</taxon>
        <taxon>Dikarya</taxon>
        <taxon>Basidiomycota</taxon>
        <taxon>Pucciniomycotina</taxon>
        <taxon>Microbotryomycetes</taxon>
        <taxon>Sporidiobolales</taxon>
        <taxon>Sporidiobolaceae</taxon>
        <taxon>Rhodotorula</taxon>
    </lineage>
</organism>
<keyword evidence="1" id="KW-0472">Membrane</keyword>
<evidence type="ECO:0000256" key="1">
    <source>
        <dbReference type="SAM" id="Phobius"/>
    </source>
</evidence>
<gene>
    <name evidence="2" type="ORF">BMF94_2922</name>
</gene>
<dbReference type="PANTHER" id="PTHR14969:SF13">
    <property type="entry name" value="AT30094P"/>
    <property type="match status" value="1"/>
</dbReference>
<dbReference type="GO" id="GO:0042392">
    <property type="term" value="F:sphingosine-1-phosphate phosphatase activity"/>
    <property type="evidence" value="ECO:0007669"/>
    <property type="project" value="TreeGrafter"/>
</dbReference>
<proteinExistence type="predicted"/>
<protein>
    <submittedName>
        <fullName evidence="2">Uncharacterized protein</fullName>
    </submittedName>
</protein>
<reference evidence="2 3" key="1">
    <citation type="journal article" date="2018" name="Front. Microbiol.">
        <title>Prospects for Fungal Bioremediation of Acidic Radioactive Waste Sites: Characterization and Genome Sequence of Rhodotorula taiwanensis MD1149.</title>
        <authorList>
            <person name="Tkavc R."/>
            <person name="Matrosova V.Y."/>
            <person name="Grichenko O.E."/>
            <person name="Gostincar C."/>
            <person name="Volpe R.P."/>
            <person name="Klimenkova P."/>
            <person name="Gaidamakova E.K."/>
            <person name="Zhou C.E."/>
            <person name="Stewart B.J."/>
            <person name="Lyman M.G."/>
            <person name="Malfatti S.A."/>
            <person name="Rubinfeld B."/>
            <person name="Courtot M."/>
            <person name="Singh J."/>
            <person name="Dalgard C.L."/>
            <person name="Hamilton T."/>
            <person name="Frey K.G."/>
            <person name="Gunde-Cimerman N."/>
            <person name="Dugan L."/>
            <person name="Daly M.J."/>
        </authorList>
    </citation>
    <scope>NUCLEOTIDE SEQUENCE [LARGE SCALE GENOMIC DNA]</scope>
    <source>
        <strain evidence="2 3">MD1149</strain>
    </source>
</reference>
<dbReference type="EMBL" id="PJQD01000029">
    <property type="protein sequence ID" value="POY74110.1"/>
    <property type="molecule type" value="Genomic_DNA"/>
</dbReference>
<dbReference type="PANTHER" id="PTHR14969">
    <property type="entry name" value="SPHINGOSINE-1-PHOSPHATE PHOSPHOHYDROLASE"/>
    <property type="match status" value="1"/>
</dbReference>
<feature type="transmembrane region" description="Helical" evidence="1">
    <location>
        <begin position="6"/>
        <end position="27"/>
    </location>
</feature>
<feature type="transmembrane region" description="Helical" evidence="1">
    <location>
        <begin position="80"/>
        <end position="98"/>
    </location>
</feature>
<accession>A0A2S5BBG8</accession>
<dbReference type="SUPFAM" id="SSF48317">
    <property type="entry name" value="Acid phosphatase/Vanadium-dependent haloperoxidase"/>
    <property type="match status" value="1"/>
</dbReference>
<dbReference type="STRING" id="741276.A0A2S5BBG8"/>
<dbReference type="InterPro" id="IPR036938">
    <property type="entry name" value="PAP2/HPO_sf"/>
</dbReference>